<evidence type="ECO:0000256" key="2">
    <source>
        <dbReference type="ARBA" id="ARBA00005641"/>
    </source>
</evidence>
<evidence type="ECO:0000256" key="8">
    <source>
        <dbReference type="ARBA" id="ARBA00036824"/>
    </source>
</evidence>
<dbReference type="GO" id="GO:0009986">
    <property type="term" value="C:cell surface"/>
    <property type="evidence" value="ECO:0007669"/>
    <property type="project" value="TreeGrafter"/>
</dbReference>
<organism evidence="13">
    <name type="scientific">Mucor ambiguus</name>
    <dbReference type="NCBI Taxonomy" id="91626"/>
    <lineage>
        <taxon>Eukaryota</taxon>
        <taxon>Fungi</taxon>
        <taxon>Fungi incertae sedis</taxon>
        <taxon>Mucoromycota</taxon>
        <taxon>Mucoromycotina</taxon>
        <taxon>Mucoromycetes</taxon>
        <taxon>Mucorales</taxon>
        <taxon>Mucorineae</taxon>
        <taxon>Mucoraceae</taxon>
        <taxon>Mucor</taxon>
    </lineage>
</organism>
<feature type="chain" id="PRO_5002199077" description="glucan 1,3-beta-glucosidase" evidence="11">
    <location>
        <begin position="26"/>
        <end position="384"/>
    </location>
</feature>
<dbReference type="Gene3D" id="3.20.20.80">
    <property type="entry name" value="Glycosidases"/>
    <property type="match status" value="1"/>
</dbReference>
<keyword evidence="6 10" id="KW-0326">Glycosidase</keyword>
<dbReference type="Pfam" id="PF00150">
    <property type="entry name" value="Cellulase"/>
    <property type="match status" value="1"/>
</dbReference>
<keyword evidence="5 10" id="KW-0378">Hydrolase</keyword>
<sequence>MVSFKSLIAGCVGIVASTMTLSSHASPIAAHHEKRAGTAYNYWTTKAWGANLGNWLILEKWMDSSIFDKYAPNANDEWTFAQQASNPSAALTEHWNSWITENDFKIMASVNANHVRIPVGYWAFIKPDSGEPYVSSGQKAQIERILGYCATYNMYAIIDLHGLPGSQNGEAHSGRIGSIDFYSDYNIQRGVKTVQAVVDWMNGLSSNLKARIASIESANEPRVSGNQLTTLKSFYTQAFNIIDASTFKVPMMFHDAFQGLGAWNNFLPAPANAVIDLHPYYAFPPNTDKTSIINGICNTKSSASSFHLPVLFGEWSLASGVASSDAWLRQMMDTQVSVYKGSGAGGTFWALKNSINSNVWSFEQLVSEGIINSGTFSSHTNAQC</sequence>
<dbReference type="EC" id="3.2.1.58" evidence="9"/>
<dbReference type="GO" id="GO:0005576">
    <property type="term" value="C:extracellular region"/>
    <property type="evidence" value="ECO:0007669"/>
    <property type="project" value="UniProtKB-SubCell"/>
</dbReference>
<evidence type="ECO:0000256" key="7">
    <source>
        <dbReference type="ARBA" id="ARBA00023316"/>
    </source>
</evidence>
<evidence type="ECO:0000259" key="12">
    <source>
        <dbReference type="Pfam" id="PF00150"/>
    </source>
</evidence>
<dbReference type="OrthoDB" id="1887033at2759"/>
<dbReference type="InterPro" id="IPR050386">
    <property type="entry name" value="Glycosyl_hydrolase_5"/>
</dbReference>
<dbReference type="PANTHER" id="PTHR31297:SF1">
    <property type="entry name" value="GLUCAN 1,3-BETA-GLUCOSIDASE I_II-RELATED"/>
    <property type="match status" value="1"/>
</dbReference>
<name>A0A0C9LWA2_9FUNG</name>
<dbReference type="EMBL" id="DF836481">
    <property type="protein sequence ID" value="GAN08170.1"/>
    <property type="molecule type" value="Genomic_DNA"/>
</dbReference>
<evidence type="ECO:0000256" key="5">
    <source>
        <dbReference type="ARBA" id="ARBA00022801"/>
    </source>
</evidence>
<feature type="signal peptide" evidence="11">
    <location>
        <begin position="1"/>
        <end position="25"/>
    </location>
</feature>
<dbReference type="STRING" id="91626.A0A0C9LWA2"/>
<gene>
    <name evidence="13" type="ORF">MAM1_0192d07677</name>
</gene>
<keyword evidence="3" id="KW-0964">Secreted</keyword>
<evidence type="ECO:0000313" key="14">
    <source>
        <dbReference type="Proteomes" id="UP000053815"/>
    </source>
</evidence>
<evidence type="ECO:0000256" key="3">
    <source>
        <dbReference type="ARBA" id="ARBA00022525"/>
    </source>
</evidence>
<dbReference type="SUPFAM" id="SSF51445">
    <property type="entry name" value="(Trans)glycosidases"/>
    <property type="match status" value="1"/>
</dbReference>
<evidence type="ECO:0000313" key="13">
    <source>
        <dbReference type="EMBL" id="GAN08170.1"/>
    </source>
</evidence>
<proteinExistence type="inferred from homology"/>
<dbReference type="InterPro" id="IPR001547">
    <property type="entry name" value="Glyco_hydro_5"/>
</dbReference>
<dbReference type="GO" id="GO:0071555">
    <property type="term" value="P:cell wall organization"/>
    <property type="evidence" value="ECO:0007669"/>
    <property type="project" value="UniProtKB-KW"/>
</dbReference>
<evidence type="ECO:0000256" key="10">
    <source>
        <dbReference type="RuleBase" id="RU361153"/>
    </source>
</evidence>
<dbReference type="Proteomes" id="UP000053815">
    <property type="component" value="Unassembled WGS sequence"/>
</dbReference>
<dbReference type="GO" id="GO:0004338">
    <property type="term" value="F:glucan exo-1,3-beta-glucosidase activity"/>
    <property type="evidence" value="ECO:0007669"/>
    <property type="project" value="UniProtKB-EC"/>
</dbReference>
<feature type="domain" description="Glycoside hydrolase family 5" evidence="12">
    <location>
        <begin position="93"/>
        <end position="353"/>
    </location>
</feature>
<keyword evidence="7" id="KW-0961">Cell wall biogenesis/degradation</keyword>
<keyword evidence="4 11" id="KW-0732">Signal</keyword>
<evidence type="ECO:0000256" key="11">
    <source>
        <dbReference type="SAM" id="SignalP"/>
    </source>
</evidence>
<evidence type="ECO:0000256" key="9">
    <source>
        <dbReference type="ARBA" id="ARBA00038929"/>
    </source>
</evidence>
<evidence type="ECO:0000256" key="6">
    <source>
        <dbReference type="ARBA" id="ARBA00023295"/>
    </source>
</evidence>
<dbReference type="InterPro" id="IPR017853">
    <property type="entry name" value="GH"/>
</dbReference>
<dbReference type="PANTHER" id="PTHR31297">
    <property type="entry name" value="GLUCAN ENDO-1,6-BETA-GLUCOSIDASE B"/>
    <property type="match status" value="1"/>
</dbReference>
<reference evidence="13" key="1">
    <citation type="submission" date="2014-09" db="EMBL/GenBank/DDBJ databases">
        <title>Draft genome sequence of an oleaginous Mucoromycotina fungus Mucor ambiguus NBRC6742.</title>
        <authorList>
            <person name="Takeda I."/>
            <person name="Yamane N."/>
            <person name="Morita T."/>
            <person name="Tamano K."/>
            <person name="Machida M."/>
            <person name="Baker S."/>
            <person name="Koike H."/>
        </authorList>
    </citation>
    <scope>NUCLEOTIDE SEQUENCE</scope>
    <source>
        <strain evidence="13">NBRC 6742</strain>
    </source>
</reference>
<dbReference type="GO" id="GO:0009251">
    <property type="term" value="P:glucan catabolic process"/>
    <property type="evidence" value="ECO:0007669"/>
    <property type="project" value="TreeGrafter"/>
</dbReference>
<protein>
    <recommendedName>
        <fullName evidence="9">glucan 1,3-beta-glucosidase</fullName>
        <ecNumber evidence="9">3.2.1.58</ecNumber>
    </recommendedName>
</protein>
<accession>A0A0C9LWA2</accession>
<comment type="subcellular location">
    <subcellularLocation>
        <location evidence="1">Secreted</location>
    </subcellularLocation>
</comment>
<dbReference type="AlphaFoldDB" id="A0A0C9LWA2"/>
<evidence type="ECO:0000256" key="4">
    <source>
        <dbReference type="ARBA" id="ARBA00022729"/>
    </source>
</evidence>
<keyword evidence="14" id="KW-1185">Reference proteome</keyword>
<comment type="similarity">
    <text evidence="2 10">Belongs to the glycosyl hydrolase 5 (cellulase A) family.</text>
</comment>
<evidence type="ECO:0000256" key="1">
    <source>
        <dbReference type="ARBA" id="ARBA00004613"/>
    </source>
</evidence>
<comment type="catalytic activity">
    <reaction evidence="8">
        <text>Successive hydrolysis of beta-D-glucose units from the non-reducing ends of (1-&gt;3)-beta-D-glucans, releasing alpha-glucose.</text>
        <dbReference type="EC" id="3.2.1.58"/>
    </reaction>
</comment>